<keyword evidence="1" id="KW-0732">Signal</keyword>
<evidence type="ECO:0000256" key="1">
    <source>
        <dbReference type="SAM" id="SignalP"/>
    </source>
</evidence>
<dbReference type="PROSITE" id="PS51257">
    <property type="entry name" value="PROKAR_LIPOPROTEIN"/>
    <property type="match status" value="1"/>
</dbReference>
<dbReference type="AlphaFoldDB" id="A0A3B7R253"/>
<dbReference type="Proteomes" id="UP000262802">
    <property type="component" value="Chromosome"/>
</dbReference>
<dbReference type="InterPro" id="IPR019223">
    <property type="entry name" value="DUF2147"/>
</dbReference>
<feature type="signal peptide" evidence="1">
    <location>
        <begin position="1"/>
        <end position="23"/>
    </location>
</feature>
<organism evidence="3 4">
    <name type="scientific">Hymenobacter oligotrophus</name>
    <dbReference type="NCBI Taxonomy" id="2319843"/>
    <lineage>
        <taxon>Bacteria</taxon>
        <taxon>Pseudomonadati</taxon>
        <taxon>Bacteroidota</taxon>
        <taxon>Cytophagia</taxon>
        <taxon>Cytophagales</taxon>
        <taxon>Hymenobacteraceae</taxon>
        <taxon>Hymenobacter</taxon>
    </lineage>
</organism>
<dbReference type="KEGG" id="hyh:D3Y59_12850"/>
<accession>A0A3B7R253</accession>
<dbReference type="PANTHER" id="PTHR36919">
    <property type="entry name" value="BLR1215 PROTEIN"/>
    <property type="match status" value="1"/>
</dbReference>
<dbReference type="Gene3D" id="2.40.128.520">
    <property type="match status" value="1"/>
</dbReference>
<evidence type="ECO:0000259" key="2">
    <source>
        <dbReference type="Pfam" id="PF09917"/>
    </source>
</evidence>
<dbReference type="EMBL" id="CP032317">
    <property type="protein sequence ID" value="AYA37852.1"/>
    <property type="molecule type" value="Genomic_DNA"/>
</dbReference>
<evidence type="ECO:0000313" key="3">
    <source>
        <dbReference type="EMBL" id="AYA37852.1"/>
    </source>
</evidence>
<dbReference type="PANTHER" id="PTHR36919:SF2">
    <property type="entry name" value="BLL6627 PROTEIN"/>
    <property type="match status" value="1"/>
</dbReference>
<sequence>MNWLKKTLLTTLLLLTVVGLACANNPDAVLGVWKNGEGTGMVQIYKKGDKYYGRVVWLKVPNNPDGTPRTDINNPDEKLRKRPLKGLENMREFVYVGENEWESGQIYDPKTGNDYSCEMKLVDANTLEVRGYIGVSLFGRTDVWKRQVKKA</sequence>
<dbReference type="OrthoDB" id="9814399at2"/>
<dbReference type="Pfam" id="PF09917">
    <property type="entry name" value="DUF2147"/>
    <property type="match status" value="1"/>
</dbReference>
<dbReference type="RefSeq" id="WP_119445410.1">
    <property type="nucleotide sequence ID" value="NZ_CP032317.1"/>
</dbReference>
<evidence type="ECO:0000313" key="4">
    <source>
        <dbReference type="Proteomes" id="UP000262802"/>
    </source>
</evidence>
<protein>
    <submittedName>
        <fullName evidence="3">DUF2147 domain-containing protein</fullName>
    </submittedName>
</protein>
<feature type="chain" id="PRO_5017618321" evidence="1">
    <location>
        <begin position="24"/>
        <end position="151"/>
    </location>
</feature>
<feature type="domain" description="DUF2147" evidence="2">
    <location>
        <begin position="31"/>
        <end position="146"/>
    </location>
</feature>
<keyword evidence="4" id="KW-1185">Reference proteome</keyword>
<gene>
    <name evidence="3" type="ORF">D3Y59_12850</name>
</gene>
<reference evidence="3 4" key="1">
    <citation type="submission" date="2018-09" db="EMBL/GenBank/DDBJ databases">
        <title>Hymenobacter medium sp. nov., isolated from R2A medium.</title>
        <authorList>
            <person name="Yingchao G."/>
        </authorList>
    </citation>
    <scope>NUCLEOTIDE SEQUENCE [LARGE SCALE GENOMIC DNA]</scope>
    <source>
        <strain evidence="4">sh-6</strain>
    </source>
</reference>
<proteinExistence type="predicted"/>
<name>A0A3B7R253_9BACT</name>